<dbReference type="RefSeq" id="WP_097320168.1">
    <property type="nucleotide sequence ID" value="NZ_OBDY01000004.1"/>
</dbReference>
<dbReference type="Proteomes" id="UP000219612">
    <property type="component" value="Unassembled WGS sequence"/>
</dbReference>
<evidence type="ECO:0008006" key="3">
    <source>
        <dbReference type="Google" id="ProtNLM"/>
    </source>
</evidence>
<dbReference type="PROSITE" id="PS51257">
    <property type="entry name" value="PROKAR_LIPOPROTEIN"/>
    <property type="match status" value="1"/>
</dbReference>
<evidence type="ECO:0000313" key="2">
    <source>
        <dbReference type="Proteomes" id="UP000219612"/>
    </source>
</evidence>
<protein>
    <recommendedName>
        <fullName evidence="3">Lipoprotein</fullName>
    </recommendedName>
</protein>
<organism evidence="1 2">
    <name type="scientific">Paractinoplanes atraurantiacus</name>
    <dbReference type="NCBI Taxonomy" id="1036182"/>
    <lineage>
        <taxon>Bacteria</taxon>
        <taxon>Bacillati</taxon>
        <taxon>Actinomycetota</taxon>
        <taxon>Actinomycetes</taxon>
        <taxon>Micromonosporales</taxon>
        <taxon>Micromonosporaceae</taxon>
        <taxon>Paractinoplanes</taxon>
    </lineage>
</organism>
<gene>
    <name evidence="1" type="ORF">SAMN05421748_104294</name>
</gene>
<evidence type="ECO:0000313" key="1">
    <source>
        <dbReference type="EMBL" id="SNY34521.1"/>
    </source>
</evidence>
<dbReference type="EMBL" id="OBDY01000004">
    <property type="protein sequence ID" value="SNY34521.1"/>
    <property type="molecule type" value="Genomic_DNA"/>
</dbReference>
<name>A0A285HIK2_9ACTN</name>
<proteinExistence type="predicted"/>
<keyword evidence="2" id="KW-1185">Reference proteome</keyword>
<reference evidence="1 2" key="1">
    <citation type="submission" date="2017-09" db="EMBL/GenBank/DDBJ databases">
        <authorList>
            <person name="Ehlers B."/>
            <person name="Leendertz F.H."/>
        </authorList>
    </citation>
    <scope>NUCLEOTIDE SEQUENCE [LARGE SCALE GENOMIC DNA]</scope>
    <source>
        <strain evidence="1 2">CGMCC 4.6857</strain>
    </source>
</reference>
<accession>A0A285HIK2</accession>
<dbReference type="AlphaFoldDB" id="A0A285HIK2"/>
<sequence>MRRLAAIVTLTLLAGCDLGSTPPEDVDWGWVRQADVSCAGPAKAEASFHDLNKDGKAEIFLIMRCQNPADVHGEQLEFITGGSEPESARPTKLVLQLPTPADVKGLHFVGRSAYYQVTGRGEPTFHEVKWDDDKGTPVNTVLKTSGCADAA</sequence>